<dbReference type="AlphaFoldDB" id="A0A645G6H0"/>
<dbReference type="EMBL" id="VSSQ01070437">
    <property type="protein sequence ID" value="MPN22235.1"/>
    <property type="molecule type" value="Genomic_DNA"/>
</dbReference>
<organism evidence="1">
    <name type="scientific">bioreactor metagenome</name>
    <dbReference type="NCBI Taxonomy" id="1076179"/>
    <lineage>
        <taxon>unclassified sequences</taxon>
        <taxon>metagenomes</taxon>
        <taxon>ecological metagenomes</taxon>
    </lineage>
</organism>
<gene>
    <name evidence="1" type="ORF">SDC9_169618</name>
</gene>
<protein>
    <submittedName>
        <fullName evidence="1">Uncharacterized protein</fullName>
    </submittedName>
</protein>
<accession>A0A645G6H0</accession>
<evidence type="ECO:0000313" key="1">
    <source>
        <dbReference type="EMBL" id="MPN22235.1"/>
    </source>
</evidence>
<name>A0A645G6H0_9ZZZZ</name>
<reference evidence="1" key="1">
    <citation type="submission" date="2019-08" db="EMBL/GenBank/DDBJ databases">
        <authorList>
            <person name="Kucharzyk K."/>
            <person name="Murdoch R.W."/>
            <person name="Higgins S."/>
            <person name="Loffler F."/>
        </authorList>
    </citation>
    <scope>NUCLEOTIDE SEQUENCE</scope>
</reference>
<comment type="caution">
    <text evidence="1">The sequence shown here is derived from an EMBL/GenBank/DDBJ whole genome shotgun (WGS) entry which is preliminary data.</text>
</comment>
<sequence length="68" mass="7057">MLAIAVSGPMVLNTNAMNDPPTKTENITFQLAMPVANNTAAPSKIAITLVSPIEPGIKPVTMSHEKAG</sequence>
<proteinExistence type="predicted"/>